<comment type="caution">
    <text evidence="4">The sequence shown here is derived from an EMBL/GenBank/DDBJ whole genome shotgun (WGS) entry which is preliminary data.</text>
</comment>
<dbReference type="Gene3D" id="2.40.50.140">
    <property type="entry name" value="Nucleic acid-binding proteins"/>
    <property type="match status" value="1"/>
</dbReference>
<dbReference type="CDD" id="cd04458">
    <property type="entry name" value="CSP_CDS"/>
    <property type="match status" value="1"/>
</dbReference>
<dbReference type="PIRSF" id="PIRSF002599">
    <property type="entry name" value="Cold_shock_A"/>
    <property type="match status" value="1"/>
</dbReference>
<gene>
    <name evidence="4" type="ORF">RKE40_29145</name>
</gene>
<dbReference type="InterPro" id="IPR012340">
    <property type="entry name" value="NA-bd_OB-fold"/>
</dbReference>
<evidence type="ECO:0000259" key="3">
    <source>
        <dbReference type="PROSITE" id="PS51857"/>
    </source>
</evidence>
<proteinExistence type="predicted"/>
<evidence type="ECO:0000256" key="2">
    <source>
        <dbReference type="ARBA" id="ARBA00022490"/>
    </source>
</evidence>
<dbReference type="PANTHER" id="PTHR11544">
    <property type="entry name" value="COLD SHOCK DOMAIN CONTAINING PROTEINS"/>
    <property type="match status" value="1"/>
</dbReference>
<dbReference type="EMBL" id="JAWDID010000101">
    <property type="protein sequence ID" value="MDU0343967.1"/>
    <property type="molecule type" value="Genomic_DNA"/>
</dbReference>
<comment type="subcellular location">
    <subcellularLocation>
        <location evidence="1">Cytoplasm</location>
    </subcellularLocation>
</comment>
<name>A0ABU3SGR2_9HYPH</name>
<dbReference type="InterPro" id="IPR011129">
    <property type="entry name" value="CSD"/>
</dbReference>
<organism evidence="4 5">
    <name type="scientific">Bosea rubneri</name>
    <dbReference type="NCBI Taxonomy" id="3075434"/>
    <lineage>
        <taxon>Bacteria</taxon>
        <taxon>Pseudomonadati</taxon>
        <taxon>Pseudomonadota</taxon>
        <taxon>Alphaproteobacteria</taxon>
        <taxon>Hyphomicrobiales</taxon>
        <taxon>Boseaceae</taxon>
        <taxon>Bosea</taxon>
    </lineage>
</organism>
<dbReference type="InterPro" id="IPR012156">
    <property type="entry name" value="Cold_shock_CspA"/>
</dbReference>
<dbReference type="PRINTS" id="PR00050">
    <property type="entry name" value="COLDSHOCK"/>
</dbReference>
<dbReference type="RefSeq" id="WP_316021659.1">
    <property type="nucleotide sequence ID" value="NZ_JAWDID010000101.1"/>
</dbReference>
<dbReference type="SUPFAM" id="SSF50249">
    <property type="entry name" value="Nucleic acid-binding proteins"/>
    <property type="match status" value="1"/>
</dbReference>
<feature type="domain" description="CSD" evidence="3">
    <location>
        <begin position="1"/>
        <end position="69"/>
    </location>
</feature>
<reference evidence="4 5" key="1">
    <citation type="submission" date="2023-09" db="EMBL/GenBank/DDBJ databases">
        <title>Whole genome shotgun sequencing (WGS) of Bosea sp. ZW T0_25, isolated from stored onions (Allium cepa).</title>
        <authorList>
            <person name="Stoll D.A."/>
            <person name="Huch M."/>
        </authorList>
    </citation>
    <scope>NUCLEOTIDE SEQUENCE [LARGE SCALE GENOMIC DNA]</scope>
    <source>
        <strain evidence="4 5">ZW T0_25</strain>
    </source>
</reference>
<sequence length="69" mass="7583">MAQGTVKWFNPTKGFGFIQPDDGGFDAFVHITAVKRAGLPELKEGQRVSFELVPDKRSGRMSVDSLKVS</sequence>
<evidence type="ECO:0000313" key="4">
    <source>
        <dbReference type="EMBL" id="MDU0343967.1"/>
    </source>
</evidence>
<dbReference type="InterPro" id="IPR002059">
    <property type="entry name" value="CSP_DNA-bd"/>
</dbReference>
<keyword evidence="2" id="KW-0963">Cytoplasm</keyword>
<dbReference type="Proteomes" id="UP001254257">
    <property type="component" value="Unassembled WGS sequence"/>
</dbReference>
<dbReference type="PROSITE" id="PS51857">
    <property type="entry name" value="CSD_2"/>
    <property type="match status" value="1"/>
</dbReference>
<evidence type="ECO:0000313" key="5">
    <source>
        <dbReference type="Proteomes" id="UP001254257"/>
    </source>
</evidence>
<evidence type="ECO:0000256" key="1">
    <source>
        <dbReference type="ARBA" id="ARBA00004496"/>
    </source>
</evidence>
<keyword evidence="5" id="KW-1185">Reference proteome</keyword>
<dbReference type="InterPro" id="IPR050181">
    <property type="entry name" value="Cold_shock_domain"/>
</dbReference>
<dbReference type="Pfam" id="PF00313">
    <property type="entry name" value="CSD"/>
    <property type="match status" value="1"/>
</dbReference>
<dbReference type="SMART" id="SM00357">
    <property type="entry name" value="CSP"/>
    <property type="match status" value="1"/>
</dbReference>
<protein>
    <submittedName>
        <fullName evidence="4">Cold-shock protein</fullName>
    </submittedName>
</protein>
<accession>A0ABU3SGR2</accession>